<protein>
    <submittedName>
        <fullName evidence="1">Uncharacterized protein</fullName>
    </submittedName>
</protein>
<proteinExistence type="predicted"/>
<organism evidence="1 2">
    <name type="scientific">Pseudoloma neurophilia</name>
    <dbReference type="NCBI Taxonomy" id="146866"/>
    <lineage>
        <taxon>Eukaryota</taxon>
        <taxon>Fungi</taxon>
        <taxon>Fungi incertae sedis</taxon>
        <taxon>Microsporidia</taxon>
        <taxon>Pseudoloma</taxon>
    </lineage>
</organism>
<dbReference type="VEuPathDB" id="MicrosporidiaDB:M153_3700003200"/>
<reference evidence="1 2" key="1">
    <citation type="submission" date="2015-07" db="EMBL/GenBank/DDBJ databases">
        <title>The genome of Pseudoloma neurophilia, a relevant intracellular parasite of the zebrafish.</title>
        <authorList>
            <person name="Ndikumana S."/>
            <person name="Pelin A."/>
            <person name="Sanders J."/>
            <person name="Corradi N."/>
        </authorList>
    </citation>
    <scope>NUCLEOTIDE SEQUENCE [LARGE SCALE GENOMIC DNA]</scope>
    <source>
        <strain evidence="1 2">MK1</strain>
    </source>
</reference>
<evidence type="ECO:0000313" key="2">
    <source>
        <dbReference type="Proteomes" id="UP000051530"/>
    </source>
</evidence>
<keyword evidence="2" id="KW-1185">Reference proteome</keyword>
<dbReference type="AlphaFoldDB" id="A0A0R0M3R4"/>
<evidence type="ECO:0000313" key="1">
    <source>
        <dbReference type="EMBL" id="KRH94148.1"/>
    </source>
</evidence>
<comment type="caution">
    <text evidence="1">The sequence shown here is derived from an EMBL/GenBank/DDBJ whole genome shotgun (WGS) entry which is preliminary data.</text>
</comment>
<name>A0A0R0M3R4_9MICR</name>
<dbReference type="Proteomes" id="UP000051530">
    <property type="component" value="Unassembled WGS sequence"/>
</dbReference>
<accession>A0A0R0M3R4</accession>
<gene>
    <name evidence="1" type="ORF">M153_3700003200</name>
</gene>
<sequence>MIVIVLVKFERSLKIEHISRLKDDSKYELIYRLSVTMVMIDGNNCLLI</sequence>
<dbReference type="EMBL" id="LGUB01000129">
    <property type="protein sequence ID" value="KRH94148.1"/>
    <property type="molecule type" value="Genomic_DNA"/>
</dbReference>